<sequence length="120" mass="11820">MVGLVVVSAVQAADSVPAAADTYVAATSSDTTDEEQAEEPAAAEADATSGKAIAAGLAIGLAALGGAIGMGLAIAKASEGIARQPEASGNIRSTMMLGLVFVETVVIYALIVSVLLIFVL</sequence>
<evidence type="ECO:0000256" key="15">
    <source>
        <dbReference type="SAM" id="MobiDB-lite"/>
    </source>
</evidence>
<evidence type="ECO:0000313" key="18">
    <source>
        <dbReference type="Proteomes" id="UP000824179"/>
    </source>
</evidence>
<dbReference type="GO" id="GO:0033177">
    <property type="term" value="C:proton-transporting two-sector ATPase complex, proton-transporting domain"/>
    <property type="evidence" value="ECO:0007669"/>
    <property type="project" value="InterPro"/>
</dbReference>
<keyword evidence="4 14" id="KW-1003">Cell membrane</keyword>
<dbReference type="InterPro" id="IPR005953">
    <property type="entry name" value="ATP_synth_csu_bac/chlpt"/>
</dbReference>
<keyword evidence="9 14" id="KW-0406">Ion transport</keyword>
<evidence type="ECO:0000256" key="12">
    <source>
        <dbReference type="ARBA" id="ARBA00023310"/>
    </source>
</evidence>
<keyword evidence="11 14" id="KW-0472">Membrane</keyword>
<reference evidence="17" key="1">
    <citation type="submission" date="2020-10" db="EMBL/GenBank/DDBJ databases">
        <authorList>
            <person name="Gilroy R."/>
        </authorList>
    </citation>
    <scope>NUCLEOTIDE SEQUENCE</scope>
    <source>
        <strain evidence="17">ChiW25-3613</strain>
    </source>
</reference>
<feature type="region of interest" description="Disordered" evidence="15">
    <location>
        <begin position="26"/>
        <end position="46"/>
    </location>
</feature>
<reference evidence="17" key="2">
    <citation type="journal article" date="2021" name="PeerJ">
        <title>Extensive microbial diversity within the chicken gut microbiome revealed by metagenomics and culture.</title>
        <authorList>
            <person name="Gilroy R."/>
            <person name="Ravi A."/>
            <person name="Getino M."/>
            <person name="Pursley I."/>
            <person name="Horton D.L."/>
            <person name="Alikhan N.F."/>
            <person name="Baker D."/>
            <person name="Gharbi K."/>
            <person name="Hall N."/>
            <person name="Watson M."/>
            <person name="Adriaenssens E.M."/>
            <person name="Foster-Nyarko E."/>
            <person name="Jarju S."/>
            <person name="Secka A."/>
            <person name="Antonio M."/>
            <person name="Oren A."/>
            <person name="Chaudhuri R.R."/>
            <person name="La Ragione R."/>
            <person name="Hildebrand F."/>
            <person name="Pallen M.J."/>
        </authorList>
    </citation>
    <scope>NUCLEOTIDE SEQUENCE</scope>
    <source>
        <strain evidence="17">ChiW25-3613</strain>
    </source>
</reference>
<keyword evidence="10 14" id="KW-0446">Lipid-binding</keyword>
<dbReference type="CDD" id="cd18121">
    <property type="entry name" value="ATP-synt_Fo_c"/>
    <property type="match status" value="1"/>
</dbReference>
<keyword evidence="12 14" id="KW-0066">ATP synthesis</keyword>
<dbReference type="GO" id="GO:0045259">
    <property type="term" value="C:proton-transporting ATP synthase complex"/>
    <property type="evidence" value="ECO:0007669"/>
    <property type="project" value="UniProtKB-KW"/>
</dbReference>
<feature type="domain" description="V-ATPase proteolipid subunit C-like" evidence="16">
    <location>
        <begin position="53"/>
        <end position="116"/>
    </location>
</feature>
<evidence type="ECO:0000259" key="16">
    <source>
        <dbReference type="Pfam" id="PF00137"/>
    </source>
</evidence>
<dbReference type="InterPro" id="IPR020537">
    <property type="entry name" value="ATP_synth_F0_csu_DDCD_BS"/>
</dbReference>
<comment type="function">
    <text evidence="13 14">F(1)F(0) ATP synthase produces ATP from ADP in the presence of a proton or sodium gradient. F-type ATPases consist of two structural domains, F(1) containing the extramembraneous catalytic core and F(0) containing the membrane proton channel, linked together by a central stalk and a peripheral stalk. During catalysis, ATP synthesis in the catalytic domain of F(1) is coupled via a rotary mechanism of the central stalk subunits to proton translocation.</text>
</comment>
<dbReference type="NCBIfam" id="TIGR01260">
    <property type="entry name" value="ATP_synt_c"/>
    <property type="match status" value="1"/>
</dbReference>
<dbReference type="InterPro" id="IPR002379">
    <property type="entry name" value="ATPase_proteolipid_c-like_dom"/>
</dbReference>
<evidence type="ECO:0000256" key="7">
    <source>
        <dbReference type="ARBA" id="ARBA00022781"/>
    </source>
</evidence>
<comment type="caution">
    <text evidence="17">The sequence shown here is derived from an EMBL/GenBank/DDBJ whole genome shotgun (WGS) entry which is preliminary data.</text>
</comment>
<dbReference type="Proteomes" id="UP000824179">
    <property type="component" value="Unassembled WGS sequence"/>
</dbReference>
<evidence type="ECO:0000256" key="6">
    <source>
        <dbReference type="ARBA" id="ARBA00022692"/>
    </source>
</evidence>
<evidence type="ECO:0000256" key="9">
    <source>
        <dbReference type="ARBA" id="ARBA00023065"/>
    </source>
</evidence>
<keyword evidence="6 14" id="KW-0812">Transmembrane</keyword>
<dbReference type="InterPro" id="IPR038662">
    <property type="entry name" value="ATP_synth_F0_csu_sf"/>
</dbReference>
<evidence type="ECO:0000256" key="14">
    <source>
        <dbReference type="HAMAP-Rule" id="MF_01396"/>
    </source>
</evidence>
<protein>
    <recommendedName>
        <fullName evidence="14">ATP synthase subunit c</fullName>
    </recommendedName>
    <alternativeName>
        <fullName evidence="14">ATP synthase F(0) sector subunit c</fullName>
    </alternativeName>
    <alternativeName>
        <fullName evidence="14">F-type ATPase subunit c</fullName>
        <shortName evidence="14">F-ATPase subunit c</shortName>
    </alternativeName>
    <alternativeName>
        <fullName evidence="14">Lipid-binding protein</fullName>
    </alternativeName>
</protein>
<proteinExistence type="inferred from homology"/>
<dbReference type="EMBL" id="DVHB01000033">
    <property type="protein sequence ID" value="HIR39048.1"/>
    <property type="molecule type" value="Genomic_DNA"/>
</dbReference>
<evidence type="ECO:0000256" key="8">
    <source>
        <dbReference type="ARBA" id="ARBA00022989"/>
    </source>
</evidence>
<dbReference type="Pfam" id="PF00137">
    <property type="entry name" value="ATP-synt_C"/>
    <property type="match status" value="1"/>
</dbReference>
<dbReference type="InterPro" id="IPR000454">
    <property type="entry name" value="ATP_synth_F0_csu"/>
</dbReference>
<dbReference type="GO" id="GO:0046933">
    <property type="term" value="F:proton-transporting ATP synthase activity, rotational mechanism"/>
    <property type="evidence" value="ECO:0007669"/>
    <property type="project" value="UniProtKB-UniRule"/>
</dbReference>
<keyword evidence="5 14" id="KW-0138">CF(0)</keyword>
<gene>
    <name evidence="14 17" type="primary">atpE</name>
    <name evidence="17" type="ORF">IAB90_01570</name>
</gene>
<feature type="transmembrane region" description="Helical" evidence="14">
    <location>
        <begin position="96"/>
        <end position="119"/>
    </location>
</feature>
<evidence type="ECO:0000256" key="2">
    <source>
        <dbReference type="ARBA" id="ARBA00006704"/>
    </source>
</evidence>
<feature type="site" description="Reversibly protonated during proton transport" evidence="14">
    <location>
        <position position="103"/>
    </location>
</feature>
<evidence type="ECO:0000256" key="3">
    <source>
        <dbReference type="ARBA" id="ARBA00022448"/>
    </source>
</evidence>
<dbReference type="SUPFAM" id="SSF81333">
    <property type="entry name" value="F1F0 ATP synthase subunit C"/>
    <property type="match status" value="1"/>
</dbReference>
<comment type="function">
    <text evidence="14">Key component of the F(0) channel; it plays a direct role in translocation across the membrane. A homomeric c-ring of between 10-14 subunits forms the central stalk rotor element with the F(1) delta and epsilon subunits.</text>
</comment>
<keyword evidence="7 14" id="KW-0375">Hydrogen ion transport</keyword>
<keyword evidence="3 14" id="KW-0813">Transport</keyword>
<evidence type="ECO:0000256" key="13">
    <source>
        <dbReference type="ARBA" id="ARBA00025198"/>
    </source>
</evidence>
<dbReference type="PROSITE" id="PS00605">
    <property type="entry name" value="ATPASE_C"/>
    <property type="match status" value="1"/>
</dbReference>
<dbReference type="PRINTS" id="PR00124">
    <property type="entry name" value="ATPASEC"/>
</dbReference>
<evidence type="ECO:0000256" key="10">
    <source>
        <dbReference type="ARBA" id="ARBA00023121"/>
    </source>
</evidence>
<evidence type="ECO:0000256" key="5">
    <source>
        <dbReference type="ARBA" id="ARBA00022547"/>
    </source>
</evidence>
<dbReference type="Gene3D" id="1.20.20.10">
    <property type="entry name" value="F1F0 ATP synthase subunit C"/>
    <property type="match status" value="1"/>
</dbReference>
<comment type="subcellular location">
    <subcellularLocation>
        <location evidence="1 14">Cell membrane</location>
        <topology evidence="1 14">Multi-pass membrane protein</topology>
    </subcellularLocation>
</comment>
<name>A0A9D1DAT5_9FIRM</name>
<evidence type="ECO:0000256" key="11">
    <source>
        <dbReference type="ARBA" id="ARBA00023136"/>
    </source>
</evidence>
<evidence type="ECO:0000313" key="17">
    <source>
        <dbReference type="EMBL" id="HIR39048.1"/>
    </source>
</evidence>
<dbReference type="FunFam" id="1.20.20.10:FF:000002">
    <property type="entry name" value="ATP synthase subunit c"/>
    <property type="match status" value="1"/>
</dbReference>
<dbReference type="GO" id="GO:0008289">
    <property type="term" value="F:lipid binding"/>
    <property type="evidence" value="ECO:0007669"/>
    <property type="project" value="UniProtKB-KW"/>
</dbReference>
<dbReference type="AlphaFoldDB" id="A0A9D1DAT5"/>
<evidence type="ECO:0000256" key="1">
    <source>
        <dbReference type="ARBA" id="ARBA00004651"/>
    </source>
</evidence>
<dbReference type="GO" id="GO:0005886">
    <property type="term" value="C:plasma membrane"/>
    <property type="evidence" value="ECO:0007669"/>
    <property type="project" value="UniProtKB-SubCell"/>
</dbReference>
<feature type="transmembrane region" description="Helical" evidence="14">
    <location>
        <begin position="52"/>
        <end position="75"/>
    </location>
</feature>
<keyword evidence="8 14" id="KW-1133">Transmembrane helix</keyword>
<dbReference type="InterPro" id="IPR035921">
    <property type="entry name" value="F/V-ATP_Csub_sf"/>
</dbReference>
<organism evidence="17 18">
    <name type="scientific">Candidatus Coproplasma stercoripullorum</name>
    <dbReference type="NCBI Taxonomy" id="2840751"/>
    <lineage>
        <taxon>Bacteria</taxon>
        <taxon>Bacillati</taxon>
        <taxon>Bacillota</taxon>
        <taxon>Clostridia</taxon>
        <taxon>Eubacteriales</taxon>
        <taxon>Candidatus Coproplasma</taxon>
    </lineage>
</organism>
<accession>A0A9D1DAT5</accession>
<comment type="similarity">
    <text evidence="2 14">Belongs to the ATPase C chain family.</text>
</comment>
<dbReference type="HAMAP" id="MF_01396">
    <property type="entry name" value="ATP_synth_c_bact"/>
    <property type="match status" value="1"/>
</dbReference>
<evidence type="ECO:0000256" key="4">
    <source>
        <dbReference type="ARBA" id="ARBA00022475"/>
    </source>
</evidence>